<evidence type="ECO:0000256" key="2">
    <source>
        <dbReference type="ARBA" id="ARBA00006576"/>
    </source>
</evidence>
<dbReference type="GO" id="GO:0004132">
    <property type="term" value="F:dCMP deaminase activity"/>
    <property type="evidence" value="ECO:0007669"/>
    <property type="project" value="InterPro"/>
</dbReference>
<evidence type="ECO:0000256" key="5">
    <source>
        <dbReference type="ARBA" id="ARBA00022833"/>
    </source>
</evidence>
<dbReference type="InterPro" id="IPR015517">
    <property type="entry name" value="dCMP_deaminase-rel"/>
</dbReference>
<reference evidence="7" key="1">
    <citation type="journal article" date="2014" name="ISME J.">
        <title>Genetic and functional properties of uncultivated MCG archaea assessed by metagenome and gene expression analyses.</title>
        <authorList>
            <person name="Meng J."/>
            <person name="Xu J."/>
            <person name="Qin D."/>
            <person name="He Y."/>
            <person name="Xiao X."/>
            <person name="Wang F."/>
        </authorList>
    </citation>
    <scope>NUCLEOTIDE SEQUENCE</scope>
</reference>
<dbReference type="PANTHER" id="PTHR11086:SF18">
    <property type="entry name" value="DEOXYCYTIDYLATE DEAMINASE"/>
    <property type="match status" value="1"/>
</dbReference>
<organism evidence="7">
    <name type="scientific">uncultured miscellaneous Crenarchaeota group</name>
    <dbReference type="NCBI Taxonomy" id="1368239"/>
    <lineage>
        <taxon>Archaea</taxon>
        <taxon>Candidatus Bathyarchaeota</taxon>
        <taxon>environmental samples</taxon>
    </lineage>
</organism>
<evidence type="ECO:0000259" key="6">
    <source>
        <dbReference type="PROSITE" id="PS51747"/>
    </source>
</evidence>
<dbReference type="PANTHER" id="PTHR11086">
    <property type="entry name" value="DEOXYCYTIDYLATE DEAMINASE-RELATED"/>
    <property type="match status" value="1"/>
</dbReference>
<dbReference type="EMBL" id="KF439060">
    <property type="protein sequence ID" value="AHM02009.1"/>
    <property type="molecule type" value="Genomic_DNA"/>
</dbReference>
<name>W8RLY1_9ARCH</name>
<evidence type="ECO:0000313" key="7">
    <source>
        <dbReference type="EMBL" id="AHM02009.1"/>
    </source>
</evidence>
<dbReference type="InterPro" id="IPR002125">
    <property type="entry name" value="CMP_dCMP_dom"/>
</dbReference>
<dbReference type="InterPro" id="IPR016193">
    <property type="entry name" value="Cytidine_deaminase-like"/>
</dbReference>
<dbReference type="GO" id="GO:0005737">
    <property type="term" value="C:cytoplasm"/>
    <property type="evidence" value="ECO:0007669"/>
    <property type="project" value="TreeGrafter"/>
</dbReference>
<sequence length="161" mass="18149">MDCKPRPDWDRYFLDLCEAVSKRATCDRGKAGCVIVKNKRIMTTGYVGAPAGLPHCDEAGHDLRKFMNENGTVSQHCVRTLHAEQNAIIQAAKFGIPLDGSTLYCKMTPCRRCAMIIINSGIKRVVCEKHYHADKDTIELFKLASVELVVMNDKVEEYDRQ</sequence>
<evidence type="ECO:0000256" key="4">
    <source>
        <dbReference type="ARBA" id="ARBA00022801"/>
    </source>
</evidence>
<dbReference type="InterPro" id="IPR035105">
    <property type="entry name" value="Deoxycytidylate_deaminase_dom"/>
</dbReference>
<evidence type="ECO:0000256" key="1">
    <source>
        <dbReference type="ARBA" id="ARBA00001947"/>
    </source>
</evidence>
<proteinExistence type="inferred from homology"/>
<keyword evidence="5" id="KW-0862">Zinc</keyword>
<evidence type="ECO:0000256" key="3">
    <source>
        <dbReference type="ARBA" id="ARBA00022723"/>
    </source>
</evidence>
<keyword evidence="4" id="KW-0378">Hydrolase</keyword>
<dbReference type="PROSITE" id="PS51747">
    <property type="entry name" value="CYT_DCMP_DEAMINASES_2"/>
    <property type="match status" value="1"/>
</dbReference>
<dbReference type="InterPro" id="IPR016192">
    <property type="entry name" value="APOBEC/CMP_deaminase_Zn-bd"/>
</dbReference>
<protein>
    <submittedName>
        <fullName evidence="7">Deoxycytidylate deaminase</fullName>
    </submittedName>
</protein>
<comment type="similarity">
    <text evidence="2">Belongs to the cytidine and deoxycytidylate deaminase family.</text>
</comment>
<dbReference type="PIRSF" id="PIRSF006019">
    <property type="entry name" value="dCMP_deaminase"/>
    <property type="match status" value="1"/>
</dbReference>
<dbReference type="Gene3D" id="3.40.140.10">
    <property type="entry name" value="Cytidine Deaminase, domain 2"/>
    <property type="match status" value="1"/>
</dbReference>
<keyword evidence="3" id="KW-0479">Metal-binding</keyword>
<dbReference type="GO" id="GO:0008270">
    <property type="term" value="F:zinc ion binding"/>
    <property type="evidence" value="ECO:0007669"/>
    <property type="project" value="InterPro"/>
</dbReference>
<dbReference type="AlphaFoldDB" id="W8RLY1"/>
<feature type="domain" description="CMP/dCMP-type deaminase" evidence="6">
    <location>
        <begin position="8"/>
        <end position="148"/>
    </location>
</feature>
<dbReference type="GO" id="GO:0006220">
    <property type="term" value="P:pyrimidine nucleotide metabolic process"/>
    <property type="evidence" value="ECO:0007669"/>
    <property type="project" value="InterPro"/>
</dbReference>
<dbReference type="SUPFAM" id="SSF53927">
    <property type="entry name" value="Cytidine deaminase-like"/>
    <property type="match status" value="1"/>
</dbReference>
<dbReference type="PROSITE" id="PS00903">
    <property type="entry name" value="CYT_DCMP_DEAMINASES_1"/>
    <property type="match status" value="1"/>
</dbReference>
<dbReference type="Pfam" id="PF00383">
    <property type="entry name" value="dCMP_cyt_deam_1"/>
    <property type="match status" value="1"/>
</dbReference>
<dbReference type="InterPro" id="IPR016473">
    <property type="entry name" value="dCMP_deaminase"/>
</dbReference>
<accession>W8RLY1</accession>
<comment type="cofactor">
    <cofactor evidence="1">
        <name>Zn(2+)</name>
        <dbReference type="ChEBI" id="CHEBI:29105"/>
    </cofactor>
</comment>
<dbReference type="CDD" id="cd01286">
    <property type="entry name" value="deoxycytidylate_deaminase"/>
    <property type="match status" value="1"/>
</dbReference>